<organism evidence="2 3">
    <name type="scientific">Arthrobacter phage Vibaki</name>
    <dbReference type="NCBI Taxonomy" id="2593333"/>
    <lineage>
        <taxon>Viruses</taxon>
        <taxon>Duplodnaviria</taxon>
        <taxon>Heunggongvirae</taxon>
        <taxon>Uroviricota</taxon>
        <taxon>Caudoviricetes</taxon>
        <taxon>Berryhillviridae</taxon>
        <taxon>Vibakivirus</taxon>
        <taxon>Vibakivirus vibaki</taxon>
    </lineage>
</organism>
<dbReference type="RefSeq" id="YP_009884030.1">
    <property type="nucleotide sequence ID" value="NC_049465.1"/>
</dbReference>
<dbReference type="EMBL" id="MN096362">
    <property type="protein sequence ID" value="QDK01933.1"/>
    <property type="molecule type" value="Genomic_DNA"/>
</dbReference>
<accession>A0A514TZ08</accession>
<keyword evidence="3" id="KW-1185">Reference proteome</keyword>
<sequence>MTSQTPEQIQAEQDELDDQLHDVVVDWVEDGPPSTKALAAALAPALAAIRRHAAAAALHEQAKRLARASRDHFSQVVKYPALSPEQAEALAYGRQANTDARSLRRAAEALIMEGWTETCAAETPATREDPAEGCETPVENEGDYCPRHEPADDYDPRGEL</sequence>
<evidence type="ECO:0000313" key="3">
    <source>
        <dbReference type="Proteomes" id="UP000318687"/>
    </source>
</evidence>
<evidence type="ECO:0000313" key="2">
    <source>
        <dbReference type="EMBL" id="QDK01933.1"/>
    </source>
</evidence>
<dbReference type="KEGG" id="vg:55813368"/>
<dbReference type="GeneID" id="55813368"/>
<reference evidence="2 3" key="1">
    <citation type="submission" date="2019-06" db="EMBL/GenBank/DDBJ databases">
        <authorList>
            <person name="Alexander J."/>
            <person name="Ertsgaard D.J."/>
            <person name="Fields K.L."/>
            <person name="Fields S.B."/>
            <person name="Humphreys H."/>
            <person name="Kinneman J.E."/>
            <person name="Nelson N.D."/>
            <person name="Olakunle E.K."/>
            <person name="Reimer A.C."/>
            <person name="Robertson C."/>
            <person name="Ross G.V."/>
            <person name="Bonilla J.A."/>
            <person name="Klyczek K."/>
            <person name="Garlena R.A."/>
            <person name="Russell D.A."/>
            <person name="Pope W.H."/>
            <person name="Jacobs-Sera D."/>
            <person name="Hatfull G.F."/>
        </authorList>
    </citation>
    <scope>NUCLEOTIDE SEQUENCE [LARGE SCALE GENOMIC DNA]</scope>
</reference>
<gene>
    <name evidence="2" type="primary">53</name>
    <name evidence="2" type="ORF">SEA_VIBAKI_53</name>
</gene>
<feature type="region of interest" description="Disordered" evidence="1">
    <location>
        <begin position="120"/>
        <end position="160"/>
    </location>
</feature>
<protein>
    <submittedName>
        <fullName evidence="2">Uncharacterized protein</fullName>
    </submittedName>
</protein>
<dbReference type="Proteomes" id="UP000318687">
    <property type="component" value="Segment"/>
</dbReference>
<evidence type="ECO:0000256" key="1">
    <source>
        <dbReference type="SAM" id="MobiDB-lite"/>
    </source>
</evidence>
<proteinExistence type="predicted"/>
<feature type="compositionally biased region" description="Basic and acidic residues" evidence="1">
    <location>
        <begin position="144"/>
        <end position="160"/>
    </location>
</feature>
<name>A0A514TZ08_9CAUD</name>